<dbReference type="InterPro" id="IPR029069">
    <property type="entry name" value="HotDog_dom_sf"/>
</dbReference>
<evidence type="ECO:0000259" key="2">
    <source>
        <dbReference type="Pfam" id="PF03061"/>
    </source>
</evidence>
<proteinExistence type="predicted"/>
<gene>
    <name evidence="3" type="ORF">DFR50_14156</name>
</gene>
<dbReference type="PANTHER" id="PTHR43240">
    <property type="entry name" value="1,4-DIHYDROXY-2-NAPHTHOYL-COA THIOESTERASE 1"/>
    <property type="match status" value="1"/>
</dbReference>
<dbReference type="RefSeq" id="WP_113892399.1">
    <property type="nucleotide sequence ID" value="NZ_QNRK01000041.1"/>
</dbReference>
<keyword evidence="1" id="KW-0378">Hydrolase</keyword>
<dbReference type="Proteomes" id="UP000253529">
    <property type="component" value="Unassembled WGS sequence"/>
</dbReference>
<evidence type="ECO:0000313" key="3">
    <source>
        <dbReference type="EMBL" id="RBP04084.1"/>
    </source>
</evidence>
<evidence type="ECO:0000313" key="4">
    <source>
        <dbReference type="Proteomes" id="UP000253529"/>
    </source>
</evidence>
<dbReference type="CDD" id="cd03443">
    <property type="entry name" value="PaaI_thioesterase"/>
    <property type="match status" value="1"/>
</dbReference>
<dbReference type="InterPro" id="IPR003736">
    <property type="entry name" value="PAAI_dom"/>
</dbReference>
<organism evidence="3 4">
    <name type="scientific">Roseiarcus fermentans</name>
    <dbReference type="NCBI Taxonomy" id="1473586"/>
    <lineage>
        <taxon>Bacteria</taxon>
        <taxon>Pseudomonadati</taxon>
        <taxon>Pseudomonadota</taxon>
        <taxon>Alphaproteobacteria</taxon>
        <taxon>Hyphomicrobiales</taxon>
        <taxon>Roseiarcaceae</taxon>
        <taxon>Roseiarcus</taxon>
    </lineage>
</organism>
<dbReference type="PANTHER" id="PTHR43240:SF8">
    <property type="entry name" value="PHENYLACETIC ACID DEGRADATION-RELATED PROTEIN"/>
    <property type="match status" value="1"/>
</dbReference>
<sequence length="132" mass="13480">MTPLETIRMNPLPFATLLGLEFVSASAAAVTARMVVRPDLCTLGGTAHGGAIMSLADTLGGALAFVNLPDGGAGTTTVESKTNFVGAAPVGATLVATCAMVHRGRRTQVLQTRVETEGGKLVALVVQTQMTL</sequence>
<dbReference type="InterPro" id="IPR006683">
    <property type="entry name" value="Thioestr_dom"/>
</dbReference>
<dbReference type="EMBL" id="QNRK01000041">
    <property type="protein sequence ID" value="RBP04084.1"/>
    <property type="molecule type" value="Genomic_DNA"/>
</dbReference>
<accession>A0A366EP69</accession>
<dbReference type="AlphaFoldDB" id="A0A366EP69"/>
<protein>
    <submittedName>
        <fullName evidence="3">Uncharacterized protein (TIGR00369 family)</fullName>
    </submittedName>
</protein>
<comment type="caution">
    <text evidence="3">The sequence shown here is derived from an EMBL/GenBank/DDBJ whole genome shotgun (WGS) entry which is preliminary data.</text>
</comment>
<dbReference type="Pfam" id="PF03061">
    <property type="entry name" value="4HBT"/>
    <property type="match status" value="1"/>
</dbReference>
<dbReference type="Gene3D" id="3.10.129.10">
    <property type="entry name" value="Hotdog Thioesterase"/>
    <property type="match status" value="1"/>
</dbReference>
<feature type="domain" description="Thioesterase" evidence="2">
    <location>
        <begin position="44"/>
        <end position="123"/>
    </location>
</feature>
<dbReference type="GO" id="GO:0005829">
    <property type="term" value="C:cytosol"/>
    <property type="evidence" value="ECO:0007669"/>
    <property type="project" value="TreeGrafter"/>
</dbReference>
<dbReference type="OrthoDB" id="9813282at2"/>
<reference evidence="3 4" key="1">
    <citation type="submission" date="2018-06" db="EMBL/GenBank/DDBJ databases">
        <title>Genomic Encyclopedia of Type Strains, Phase IV (KMG-IV): sequencing the most valuable type-strain genomes for metagenomic binning, comparative biology and taxonomic classification.</title>
        <authorList>
            <person name="Goeker M."/>
        </authorList>
    </citation>
    <scope>NUCLEOTIDE SEQUENCE [LARGE SCALE GENOMIC DNA]</scope>
    <source>
        <strain evidence="3 4">DSM 24875</strain>
    </source>
</reference>
<name>A0A366EP69_9HYPH</name>
<dbReference type="GO" id="GO:0061522">
    <property type="term" value="F:1,4-dihydroxy-2-naphthoyl-CoA thioesterase activity"/>
    <property type="evidence" value="ECO:0007669"/>
    <property type="project" value="TreeGrafter"/>
</dbReference>
<keyword evidence="4" id="KW-1185">Reference proteome</keyword>
<dbReference type="NCBIfam" id="TIGR00369">
    <property type="entry name" value="unchar_dom_1"/>
    <property type="match status" value="1"/>
</dbReference>
<dbReference type="SUPFAM" id="SSF54637">
    <property type="entry name" value="Thioesterase/thiol ester dehydrase-isomerase"/>
    <property type="match status" value="1"/>
</dbReference>
<evidence type="ECO:0000256" key="1">
    <source>
        <dbReference type="ARBA" id="ARBA00022801"/>
    </source>
</evidence>